<dbReference type="EMBL" id="JBAWTH010000143">
    <property type="protein sequence ID" value="KAL2275023.1"/>
    <property type="molecule type" value="Genomic_DNA"/>
</dbReference>
<evidence type="ECO:0000313" key="2">
    <source>
        <dbReference type="Proteomes" id="UP001600888"/>
    </source>
</evidence>
<accession>A0ABR4DXY6</accession>
<gene>
    <name evidence="1" type="ORF">FJTKL_02565</name>
</gene>
<comment type="caution">
    <text evidence="1">The sequence shown here is derived from an EMBL/GenBank/DDBJ whole genome shotgun (WGS) entry which is preliminary data.</text>
</comment>
<evidence type="ECO:0000313" key="1">
    <source>
        <dbReference type="EMBL" id="KAL2275023.1"/>
    </source>
</evidence>
<reference evidence="1 2" key="1">
    <citation type="submission" date="2024-03" db="EMBL/GenBank/DDBJ databases">
        <title>A high-quality draft genome sequence of Diaporthe vaccinii, a causative agent of upright dieback and viscid rot disease in cranberry plants.</title>
        <authorList>
            <person name="Sarrasin M."/>
            <person name="Lang B.F."/>
            <person name="Burger G."/>
        </authorList>
    </citation>
    <scope>NUCLEOTIDE SEQUENCE [LARGE SCALE GENOMIC DNA]</scope>
    <source>
        <strain evidence="1 2">IS7</strain>
    </source>
</reference>
<proteinExistence type="predicted"/>
<keyword evidence="2" id="KW-1185">Reference proteome</keyword>
<name>A0ABR4DXY6_9PEZI</name>
<dbReference type="Proteomes" id="UP001600888">
    <property type="component" value="Unassembled WGS sequence"/>
</dbReference>
<organism evidence="1 2">
    <name type="scientific">Diaporthe vaccinii</name>
    <dbReference type="NCBI Taxonomy" id="105482"/>
    <lineage>
        <taxon>Eukaryota</taxon>
        <taxon>Fungi</taxon>
        <taxon>Dikarya</taxon>
        <taxon>Ascomycota</taxon>
        <taxon>Pezizomycotina</taxon>
        <taxon>Sordariomycetes</taxon>
        <taxon>Sordariomycetidae</taxon>
        <taxon>Diaporthales</taxon>
        <taxon>Diaporthaceae</taxon>
        <taxon>Diaporthe</taxon>
        <taxon>Diaporthe eres species complex</taxon>
    </lineage>
</organism>
<protein>
    <submittedName>
        <fullName evidence="1">Uncharacterized protein</fullName>
    </submittedName>
</protein>
<sequence>MAPWTLLFGRRGQSGATRSAARESSSLKHNSLWSWSRLDSVDSSLESRAAEWILSGGIYKQRLVFPDTGLRSSSWIRILSRAVLEERSRSIVKVTGPFHHSRHGGHSLGSIAHQQVTVTSQRGRPCVKPGTLVSAQNHTNSGDGAAVILARARSNQEPNGTSRPPQFANRQLLESPFLVTRLESLGSIGARIANRQLFQSPAQRPGVFGPCRLAVGSERRSSPQVLLRCAMEYLTFGLNRRQREERGEGGGCAMRGHRSA</sequence>